<keyword evidence="6 7" id="KW-0539">Nucleus</keyword>
<dbReference type="PROSITE" id="PS00027">
    <property type="entry name" value="HOMEOBOX_1"/>
    <property type="match status" value="1"/>
</dbReference>
<feature type="region of interest" description="Disordered" evidence="9">
    <location>
        <begin position="144"/>
        <end position="200"/>
    </location>
</feature>
<dbReference type="GO" id="GO:0005634">
    <property type="term" value="C:nucleus"/>
    <property type="evidence" value="ECO:0007669"/>
    <property type="project" value="UniProtKB-SubCell"/>
</dbReference>
<evidence type="ECO:0000259" key="10">
    <source>
        <dbReference type="PROSITE" id="PS50071"/>
    </source>
</evidence>
<dbReference type="GO" id="GO:0045944">
    <property type="term" value="P:positive regulation of transcription by RNA polymerase II"/>
    <property type="evidence" value="ECO:0007669"/>
    <property type="project" value="UniProtKB-ARBA"/>
</dbReference>
<evidence type="ECO:0000313" key="12">
    <source>
        <dbReference type="Proteomes" id="UP000887567"/>
    </source>
</evidence>
<dbReference type="InterPro" id="IPR001356">
    <property type="entry name" value="HD"/>
</dbReference>
<keyword evidence="4 7" id="KW-0238">DNA-binding</keyword>
<feature type="compositionally biased region" description="Low complexity" evidence="9">
    <location>
        <begin position="191"/>
        <end position="200"/>
    </location>
</feature>
<proteinExistence type="predicted"/>
<feature type="region of interest" description="Disordered" evidence="9">
    <location>
        <begin position="222"/>
        <end position="250"/>
    </location>
</feature>
<evidence type="ECO:0000256" key="8">
    <source>
        <dbReference type="RuleBase" id="RU000682"/>
    </source>
</evidence>
<evidence type="ECO:0000256" key="5">
    <source>
        <dbReference type="ARBA" id="ARBA00023155"/>
    </source>
</evidence>
<feature type="compositionally biased region" description="Basic and acidic residues" evidence="9">
    <location>
        <begin position="148"/>
        <end position="164"/>
    </location>
</feature>
<dbReference type="PROSITE" id="PS50071">
    <property type="entry name" value="HOMEOBOX_2"/>
    <property type="match status" value="1"/>
</dbReference>
<dbReference type="Gene3D" id="1.10.10.60">
    <property type="entry name" value="Homeodomain-like"/>
    <property type="match status" value="1"/>
</dbReference>
<evidence type="ECO:0000256" key="7">
    <source>
        <dbReference type="PROSITE-ProRule" id="PRU00108"/>
    </source>
</evidence>
<dbReference type="Pfam" id="PF00046">
    <property type="entry name" value="Homeodomain"/>
    <property type="match status" value="1"/>
</dbReference>
<dbReference type="Proteomes" id="UP000887567">
    <property type="component" value="Unplaced"/>
</dbReference>
<evidence type="ECO:0000256" key="3">
    <source>
        <dbReference type="ARBA" id="ARBA00022902"/>
    </source>
</evidence>
<feature type="compositionally biased region" description="Polar residues" evidence="9">
    <location>
        <begin position="222"/>
        <end position="231"/>
    </location>
</feature>
<dbReference type="GO" id="GO:0000978">
    <property type="term" value="F:RNA polymerase II cis-regulatory region sequence-specific DNA binding"/>
    <property type="evidence" value="ECO:0007669"/>
    <property type="project" value="TreeGrafter"/>
</dbReference>
<keyword evidence="2" id="KW-0217">Developmental protein</keyword>
<reference evidence="11" key="1">
    <citation type="submission" date="2022-11" db="UniProtKB">
        <authorList>
            <consortium name="EnsemblMetazoa"/>
        </authorList>
    </citation>
    <scope>IDENTIFICATION</scope>
</reference>
<comment type="subcellular location">
    <subcellularLocation>
        <location evidence="1 7 8">Nucleus</location>
    </subcellularLocation>
</comment>
<evidence type="ECO:0000256" key="1">
    <source>
        <dbReference type="ARBA" id="ARBA00004123"/>
    </source>
</evidence>
<dbReference type="CDD" id="cd00086">
    <property type="entry name" value="homeodomain"/>
    <property type="match status" value="1"/>
</dbReference>
<dbReference type="RefSeq" id="XP_020908339.2">
    <property type="nucleotide sequence ID" value="XM_021052680.2"/>
</dbReference>
<keyword evidence="5 7" id="KW-0371">Homeobox</keyword>
<dbReference type="PANTHER" id="PTHR45793:SF5">
    <property type="entry name" value="HOMEOTIC PROTEIN OCELLILESS"/>
    <property type="match status" value="1"/>
</dbReference>
<dbReference type="InterPro" id="IPR009057">
    <property type="entry name" value="Homeodomain-like_sf"/>
</dbReference>
<keyword evidence="3" id="KW-0524">Neurogenesis</keyword>
<evidence type="ECO:0000313" key="11">
    <source>
        <dbReference type="EnsemblMetazoa" id="XP_020908339.2"/>
    </source>
</evidence>
<dbReference type="SMART" id="SM00389">
    <property type="entry name" value="HOX"/>
    <property type="match status" value="1"/>
</dbReference>
<dbReference type="PANTHER" id="PTHR45793">
    <property type="entry name" value="HOMEOBOX PROTEIN"/>
    <property type="match status" value="1"/>
</dbReference>
<dbReference type="AlphaFoldDB" id="A0A913XR12"/>
<dbReference type="GO" id="GO:0000981">
    <property type="term" value="F:DNA-binding transcription factor activity, RNA polymerase II-specific"/>
    <property type="evidence" value="ECO:0007669"/>
    <property type="project" value="InterPro"/>
</dbReference>
<dbReference type="SUPFAM" id="SSF46689">
    <property type="entry name" value="Homeodomain-like"/>
    <property type="match status" value="1"/>
</dbReference>
<dbReference type="FunFam" id="1.10.10.60:FF:000068">
    <property type="entry name" value="Orthodenticle homeobox 1"/>
    <property type="match status" value="1"/>
</dbReference>
<evidence type="ECO:0000256" key="6">
    <source>
        <dbReference type="ARBA" id="ARBA00023242"/>
    </source>
</evidence>
<keyword evidence="12" id="KW-1185">Reference proteome</keyword>
<evidence type="ECO:0000256" key="2">
    <source>
        <dbReference type="ARBA" id="ARBA00022473"/>
    </source>
</evidence>
<accession>A0A913XR12</accession>
<evidence type="ECO:0000256" key="4">
    <source>
        <dbReference type="ARBA" id="ARBA00023125"/>
    </source>
</evidence>
<protein>
    <recommendedName>
        <fullName evidence="10">Homeobox domain-containing protein</fullName>
    </recommendedName>
</protein>
<organism evidence="11 12">
    <name type="scientific">Exaiptasia diaphana</name>
    <name type="common">Tropical sea anemone</name>
    <name type="synonym">Aiptasia pulchella</name>
    <dbReference type="NCBI Taxonomy" id="2652724"/>
    <lineage>
        <taxon>Eukaryota</taxon>
        <taxon>Metazoa</taxon>
        <taxon>Cnidaria</taxon>
        <taxon>Anthozoa</taxon>
        <taxon>Hexacorallia</taxon>
        <taxon>Actiniaria</taxon>
        <taxon>Aiptasiidae</taxon>
        <taxon>Exaiptasia</taxon>
    </lineage>
</organism>
<dbReference type="OrthoDB" id="6159439at2759"/>
<dbReference type="EnsemblMetazoa" id="XM_021052680.2">
    <property type="protein sequence ID" value="XP_020908339.2"/>
    <property type="gene ID" value="LOC110246343"/>
</dbReference>
<feature type="compositionally biased region" description="Low complexity" evidence="9">
    <location>
        <begin position="174"/>
        <end position="183"/>
    </location>
</feature>
<sequence>MTCQSFPLCAVIVLSRYTCLELEFFAITDTCVLYIPCVGLKATRVSDKGLVMAGYFGHLPSYPITTHPMTPPNIDFFNHMGSNSCAHPSRKQRRERTTFTKNQLEVLEELFGKTRYPDIFMREEVAAKINLPESRVQVWFKNRRAKSRQLEKSTETKQSTEKKASPPSTPTSPPSSVNNTNSKDPPPPKKSSPSPYDLPSCSGSNLWHPVATTHSMIPNQTFPQVLTNTSGPVFMPPPPQGPYHRPMSNPNCSYNMGSPYMHSSSQIGNPYGQAHI</sequence>
<dbReference type="GeneID" id="110246343"/>
<dbReference type="InterPro" id="IPR017970">
    <property type="entry name" value="Homeobox_CS"/>
</dbReference>
<feature type="DNA-binding region" description="Homeobox" evidence="7">
    <location>
        <begin position="92"/>
        <end position="151"/>
    </location>
</feature>
<feature type="domain" description="Homeobox" evidence="10">
    <location>
        <begin position="90"/>
        <end position="150"/>
    </location>
</feature>
<name>A0A913XR12_EXADI</name>
<evidence type="ECO:0000256" key="9">
    <source>
        <dbReference type="SAM" id="MobiDB-lite"/>
    </source>
</evidence>
<dbReference type="GO" id="GO:0007399">
    <property type="term" value="P:nervous system development"/>
    <property type="evidence" value="ECO:0007669"/>
    <property type="project" value="UniProtKB-KW"/>
</dbReference>